<dbReference type="OrthoDB" id="9812120at2"/>
<comment type="caution">
    <text evidence="1">The sequence shown here is derived from an EMBL/GenBank/DDBJ whole genome shotgun (WGS) entry which is preliminary data.</text>
</comment>
<reference evidence="1 2" key="1">
    <citation type="submission" date="2019-05" db="EMBL/GenBank/DDBJ databases">
        <title>Nakamurella sp. N5BH11, whole genome shotgun sequence.</title>
        <authorList>
            <person name="Tuo L."/>
        </authorList>
    </citation>
    <scope>NUCLEOTIDE SEQUENCE [LARGE SCALE GENOMIC DNA]</scope>
    <source>
        <strain evidence="1 2">N5BH11</strain>
    </source>
</reference>
<dbReference type="Proteomes" id="UP000306985">
    <property type="component" value="Unassembled WGS sequence"/>
</dbReference>
<name>A0A4U6Q625_9ACTN</name>
<dbReference type="RefSeq" id="WP_137451885.1">
    <property type="nucleotide sequence ID" value="NZ_SZZH01000009.1"/>
</dbReference>
<evidence type="ECO:0000313" key="2">
    <source>
        <dbReference type="Proteomes" id="UP000306985"/>
    </source>
</evidence>
<evidence type="ECO:0000313" key="1">
    <source>
        <dbReference type="EMBL" id="TKV55992.1"/>
    </source>
</evidence>
<accession>A0A4U6Q625</accession>
<gene>
    <name evidence="1" type="ORF">FDO65_21875</name>
</gene>
<keyword evidence="2" id="KW-1185">Reference proteome</keyword>
<dbReference type="EMBL" id="SZZH01000009">
    <property type="protein sequence ID" value="TKV55992.1"/>
    <property type="molecule type" value="Genomic_DNA"/>
</dbReference>
<dbReference type="AlphaFoldDB" id="A0A4U6Q625"/>
<organism evidence="1 2">
    <name type="scientific">Nakamurella flava</name>
    <dbReference type="NCBI Taxonomy" id="2576308"/>
    <lineage>
        <taxon>Bacteria</taxon>
        <taxon>Bacillati</taxon>
        <taxon>Actinomycetota</taxon>
        <taxon>Actinomycetes</taxon>
        <taxon>Nakamurellales</taxon>
        <taxon>Nakamurellaceae</taxon>
        <taxon>Nakamurella</taxon>
    </lineage>
</organism>
<sequence length="204" mass="22438">MFEIIATIADVAPGEDGDYSAEIDPATLLPWIEAANAAGIYVVIDLQPGRTDFLTQAQRYESLLRRPNVGLALDPEWRLKPNQVHLQQIGSVDATEVNAVGDWLSGLVRSEDLPQKLFLLHQFRLSMLRNESAIVMDRSELATVIQMDGQGSQAAKDETWSAVTAAAPPGTPFGWKNFYRVDDTLLDPADTMAKVPTPVLVSYE</sequence>
<proteinExistence type="predicted"/>
<protein>
    <submittedName>
        <fullName evidence="1">Uncharacterized protein</fullName>
    </submittedName>
</protein>